<organism evidence="1 2">
    <name type="scientific">Trifolium medium</name>
    <dbReference type="NCBI Taxonomy" id="97028"/>
    <lineage>
        <taxon>Eukaryota</taxon>
        <taxon>Viridiplantae</taxon>
        <taxon>Streptophyta</taxon>
        <taxon>Embryophyta</taxon>
        <taxon>Tracheophyta</taxon>
        <taxon>Spermatophyta</taxon>
        <taxon>Magnoliopsida</taxon>
        <taxon>eudicotyledons</taxon>
        <taxon>Gunneridae</taxon>
        <taxon>Pentapetalae</taxon>
        <taxon>rosids</taxon>
        <taxon>fabids</taxon>
        <taxon>Fabales</taxon>
        <taxon>Fabaceae</taxon>
        <taxon>Papilionoideae</taxon>
        <taxon>50 kb inversion clade</taxon>
        <taxon>NPAAA clade</taxon>
        <taxon>Hologalegina</taxon>
        <taxon>IRL clade</taxon>
        <taxon>Trifolieae</taxon>
        <taxon>Trifolium</taxon>
    </lineage>
</organism>
<reference evidence="1 2" key="1">
    <citation type="journal article" date="2018" name="Front. Plant Sci.">
        <title>Red Clover (Trifolium pratense) and Zigzag Clover (T. medium) - A Picture of Genomic Similarities and Differences.</title>
        <authorList>
            <person name="Dluhosova J."/>
            <person name="Istvanek J."/>
            <person name="Nedelnik J."/>
            <person name="Repkova J."/>
        </authorList>
    </citation>
    <scope>NUCLEOTIDE SEQUENCE [LARGE SCALE GENOMIC DNA]</scope>
    <source>
        <strain evidence="2">cv. 10/8</strain>
        <tissue evidence="1">Leaf</tissue>
    </source>
</reference>
<evidence type="ECO:0000313" key="2">
    <source>
        <dbReference type="Proteomes" id="UP000265520"/>
    </source>
</evidence>
<name>A0A392PQS5_9FABA</name>
<dbReference type="EMBL" id="LXQA010089656">
    <property type="protein sequence ID" value="MCI13800.1"/>
    <property type="molecule type" value="Genomic_DNA"/>
</dbReference>
<dbReference type="Proteomes" id="UP000265520">
    <property type="component" value="Unassembled WGS sequence"/>
</dbReference>
<protein>
    <submittedName>
        <fullName evidence="1">Uncharacterized protein</fullName>
    </submittedName>
</protein>
<feature type="non-terminal residue" evidence="1">
    <location>
        <position position="109"/>
    </location>
</feature>
<dbReference type="AlphaFoldDB" id="A0A392PQS5"/>
<sequence>MVLCLFHWLTALVGGSVFVLGLRQFYSVFYVLCVFVLDPRVGRFCWRGFVGSGYSGEGLSWGGDDADLEVLSGFGAASMVVRFDGVVVVVGGVEARWWLEAMRWCCGGE</sequence>
<proteinExistence type="predicted"/>
<evidence type="ECO:0000313" key="1">
    <source>
        <dbReference type="EMBL" id="MCI13800.1"/>
    </source>
</evidence>
<keyword evidence="2" id="KW-1185">Reference proteome</keyword>
<comment type="caution">
    <text evidence="1">The sequence shown here is derived from an EMBL/GenBank/DDBJ whole genome shotgun (WGS) entry which is preliminary data.</text>
</comment>
<accession>A0A392PQS5</accession>